<dbReference type="Proteomes" id="UP000259400">
    <property type="component" value="Unassembled WGS sequence"/>
</dbReference>
<gene>
    <name evidence="2" type="ORF">SAMEA3538468_05449</name>
</gene>
<feature type="compositionally biased region" description="Basic residues" evidence="1">
    <location>
        <begin position="81"/>
        <end position="96"/>
    </location>
</feature>
<dbReference type="Pfam" id="PF01527">
    <property type="entry name" value="HTH_Tnp_1"/>
    <property type="match status" value="1"/>
</dbReference>
<evidence type="ECO:0000313" key="3">
    <source>
        <dbReference type="Proteomes" id="UP000259400"/>
    </source>
</evidence>
<organism evidence="2 3">
    <name type="scientific">Klebsiella quasivariicola</name>
    <dbReference type="NCBI Taxonomy" id="2026240"/>
    <lineage>
        <taxon>Bacteria</taxon>
        <taxon>Pseudomonadati</taxon>
        <taxon>Pseudomonadota</taxon>
        <taxon>Gammaproteobacteria</taxon>
        <taxon>Enterobacterales</taxon>
        <taxon>Enterobacteriaceae</taxon>
        <taxon>Klebsiella/Raoultella group</taxon>
        <taxon>Klebsiella</taxon>
        <taxon>Klebsiella pneumoniae complex</taxon>
    </lineage>
</organism>
<reference evidence="2 3" key="1">
    <citation type="submission" date="2019-09" db="EMBL/GenBank/DDBJ databases">
        <authorList>
            <consortium name="Pathogen Informatics"/>
        </authorList>
    </citation>
    <scope>NUCLEOTIDE SEQUENCE [LARGE SCALE GENOMIC DNA]</scope>
    <source>
        <strain evidence="2 3">EuSCAPE_IL010</strain>
    </source>
</reference>
<dbReference type="InterPro" id="IPR002514">
    <property type="entry name" value="Transposase_8"/>
</dbReference>
<evidence type="ECO:0000256" key="1">
    <source>
        <dbReference type="SAM" id="MobiDB-lite"/>
    </source>
</evidence>
<comment type="caution">
    <text evidence="2">The sequence shown here is derived from an EMBL/GenBank/DDBJ whole genome shotgun (WGS) entry which is preliminary data.</text>
</comment>
<proteinExistence type="predicted"/>
<protein>
    <submittedName>
        <fullName evidence="2">Transposase</fullName>
    </submittedName>
</protein>
<dbReference type="SUPFAM" id="SSF48295">
    <property type="entry name" value="TrpR-like"/>
    <property type="match status" value="1"/>
</dbReference>
<feature type="region of interest" description="Disordered" evidence="1">
    <location>
        <begin position="67"/>
        <end position="127"/>
    </location>
</feature>
<dbReference type="InterPro" id="IPR010921">
    <property type="entry name" value="Trp_repressor/repl_initiator"/>
</dbReference>
<accession>A0ABY6XAX6</accession>
<dbReference type="EMBL" id="UJYZ02000053">
    <property type="protein sequence ID" value="VVK33088.1"/>
    <property type="molecule type" value="Genomic_DNA"/>
</dbReference>
<evidence type="ECO:0000313" key="2">
    <source>
        <dbReference type="EMBL" id="VVK33088.1"/>
    </source>
</evidence>
<name>A0ABY6XAX6_9ENTR</name>
<keyword evidence="3" id="KW-1185">Reference proteome</keyword>
<sequence length="179" mass="19246">MQRSPAPLMQVNCSGNGQRLARQPARATGASIKHRSSRCSRVPAAACSSACSLAETRLGAPRRRFPRGCSGQRAELPSRRCGSRSRVGPKHFRCPRQRSSTVSVRPTHLPDTAAEGHGPSSGFSMRPQRRTYSKSFKAQVIQECSEPGASIANIALGYSLNAALLMEWSPPISCATVGR</sequence>